<reference evidence="2" key="2">
    <citation type="submission" date="2017-10" db="EMBL/GenBank/DDBJ databases">
        <title>Ladona fulva Genome sequencing and assembly.</title>
        <authorList>
            <person name="Murali S."/>
            <person name="Richards S."/>
            <person name="Bandaranaike D."/>
            <person name="Bellair M."/>
            <person name="Blankenburg K."/>
            <person name="Chao H."/>
            <person name="Dinh H."/>
            <person name="Doddapaneni H."/>
            <person name="Dugan-Rocha S."/>
            <person name="Elkadiri S."/>
            <person name="Gnanaolivu R."/>
            <person name="Hernandez B."/>
            <person name="Skinner E."/>
            <person name="Javaid M."/>
            <person name="Lee S."/>
            <person name="Li M."/>
            <person name="Ming W."/>
            <person name="Munidasa M."/>
            <person name="Muniz J."/>
            <person name="Nguyen L."/>
            <person name="Hughes D."/>
            <person name="Osuji N."/>
            <person name="Pu L.-L."/>
            <person name="Puazo M."/>
            <person name="Qu C."/>
            <person name="Quiroz J."/>
            <person name="Raj R."/>
            <person name="Weissenberger G."/>
            <person name="Xin Y."/>
            <person name="Zou X."/>
            <person name="Han Y."/>
            <person name="Worley K."/>
            <person name="Muzny D."/>
            <person name="Gibbs R."/>
        </authorList>
    </citation>
    <scope>NUCLEOTIDE SEQUENCE</scope>
    <source>
        <strain evidence="2">Sampled in the wild</strain>
    </source>
</reference>
<sequence>MKADGQVDQNNLDMDSDVDVFTGALKLFFLHLNYFHFLHSRRLLVQQTNAFRRRVLRVTVVGWCLLTSQALPLPKRSFSNFATKRQFVNECKRLQKKGIVLNGRMPKLSFIKIVMAHNYVLGCEK</sequence>
<evidence type="ECO:0000256" key="1">
    <source>
        <dbReference type="SAM" id="Phobius"/>
    </source>
</evidence>
<dbReference type="EMBL" id="KZ309302">
    <property type="protein sequence ID" value="KAG8238210.1"/>
    <property type="molecule type" value="Genomic_DNA"/>
</dbReference>
<organism evidence="2 3">
    <name type="scientific">Ladona fulva</name>
    <name type="common">Scarce chaser dragonfly</name>
    <name type="synonym">Libellula fulva</name>
    <dbReference type="NCBI Taxonomy" id="123851"/>
    <lineage>
        <taxon>Eukaryota</taxon>
        <taxon>Metazoa</taxon>
        <taxon>Ecdysozoa</taxon>
        <taxon>Arthropoda</taxon>
        <taxon>Hexapoda</taxon>
        <taxon>Insecta</taxon>
        <taxon>Pterygota</taxon>
        <taxon>Palaeoptera</taxon>
        <taxon>Odonata</taxon>
        <taxon>Epiprocta</taxon>
        <taxon>Anisoptera</taxon>
        <taxon>Libelluloidea</taxon>
        <taxon>Libellulidae</taxon>
        <taxon>Ladona</taxon>
    </lineage>
</organism>
<keyword evidence="1" id="KW-1133">Transmembrane helix</keyword>
<feature type="transmembrane region" description="Helical" evidence="1">
    <location>
        <begin position="20"/>
        <end position="38"/>
    </location>
</feature>
<reference evidence="2" key="1">
    <citation type="submission" date="2013-04" db="EMBL/GenBank/DDBJ databases">
        <authorList>
            <person name="Qu J."/>
            <person name="Murali S.C."/>
            <person name="Bandaranaike D."/>
            <person name="Bellair M."/>
            <person name="Blankenburg K."/>
            <person name="Chao H."/>
            <person name="Dinh H."/>
            <person name="Doddapaneni H."/>
            <person name="Downs B."/>
            <person name="Dugan-Rocha S."/>
            <person name="Elkadiri S."/>
            <person name="Gnanaolivu R.D."/>
            <person name="Hernandez B."/>
            <person name="Javaid M."/>
            <person name="Jayaseelan J.C."/>
            <person name="Lee S."/>
            <person name="Li M."/>
            <person name="Ming W."/>
            <person name="Munidasa M."/>
            <person name="Muniz J."/>
            <person name="Nguyen L."/>
            <person name="Ongeri F."/>
            <person name="Osuji N."/>
            <person name="Pu L.-L."/>
            <person name="Puazo M."/>
            <person name="Qu C."/>
            <person name="Quiroz J."/>
            <person name="Raj R."/>
            <person name="Weissenberger G."/>
            <person name="Xin Y."/>
            <person name="Zou X."/>
            <person name="Han Y."/>
            <person name="Richards S."/>
            <person name="Worley K."/>
            <person name="Muzny D."/>
            <person name="Gibbs R."/>
        </authorList>
    </citation>
    <scope>NUCLEOTIDE SEQUENCE</scope>
    <source>
        <strain evidence="2">Sampled in the wild</strain>
    </source>
</reference>
<dbReference type="AlphaFoldDB" id="A0A8K0KNR3"/>
<accession>A0A8K0KNR3</accession>
<evidence type="ECO:0000313" key="2">
    <source>
        <dbReference type="EMBL" id="KAG8238210.1"/>
    </source>
</evidence>
<proteinExistence type="predicted"/>
<comment type="caution">
    <text evidence="2">The sequence shown here is derived from an EMBL/GenBank/DDBJ whole genome shotgun (WGS) entry which is preliminary data.</text>
</comment>
<keyword evidence="1" id="KW-0472">Membrane</keyword>
<evidence type="ECO:0000313" key="3">
    <source>
        <dbReference type="Proteomes" id="UP000792457"/>
    </source>
</evidence>
<gene>
    <name evidence="2" type="ORF">J437_LFUL017517</name>
</gene>
<keyword evidence="3" id="KW-1185">Reference proteome</keyword>
<name>A0A8K0KNR3_LADFU</name>
<keyword evidence="1" id="KW-0812">Transmembrane</keyword>
<dbReference type="Proteomes" id="UP000792457">
    <property type="component" value="Unassembled WGS sequence"/>
</dbReference>
<protein>
    <submittedName>
        <fullName evidence="2">Uncharacterized protein</fullName>
    </submittedName>
</protein>